<comment type="caution">
    <text evidence="1">The sequence shown here is derived from an EMBL/GenBank/DDBJ whole genome shotgun (WGS) entry which is preliminary data.</text>
</comment>
<gene>
    <name evidence="1" type="ORF">SAMN05660686_02466</name>
</gene>
<organism evidence="1 2">
    <name type="scientific">Thalassobaculum litoreum DSM 18839</name>
    <dbReference type="NCBI Taxonomy" id="1123362"/>
    <lineage>
        <taxon>Bacteria</taxon>
        <taxon>Pseudomonadati</taxon>
        <taxon>Pseudomonadota</taxon>
        <taxon>Alphaproteobacteria</taxon>
        <taxon>Rhodospirillales</taxon>
        <taxon>Thalassobaculaceae</taxon>
        <taxon>Thalassobaculum</taxon>
    </lineage>
</organism>
<evidence type="ECO:0000313" key="2">
    <source>
        <dbReference type="Proteomes" id="UP000198615"/>
    </source>
</evidence>
<dbReference type="RefSeq" id="WP_093150660.1">
    <property type="nucleotide sequence ID" value="NZ_FNBW01000007.1"/>
</dbReference>
<dbReference type="AlphaFoldDB" id="A0A8G2EYH5"/>
<reference evidence="1 2" key="1">
    <citation type="submission" date="2016-10" db="EMBL/GenBank/DDBJ databases">
        <authorList>
            <person name="Varghese N."/>
            <person name="Submissions S."/>
        </authorList>
    </citation>
    <scope>NUCLEOTIDE SEQUENCE [LARGE SCALE GENOMIC DNA]</scope>
    <source>
        <strain evidence="1 2">DSM 18839</strain>
    </source>
</reference>
<keyword evidence="2" id="KW-1185">Reference proteome</keyword>
<name>A0A8G2EYH5_9PROT</name>
<evidence type="ECO:0000313" key="1">
    <source>
        <dbReference type="EMBL" id="SDF83438.1"/>
    </source>
</evidence>
<accession>A0A8G2EYH5</accession>
<dbReference type="Proteomes" id="UP000198615">
    <property type="component" value="Unassembled WGS sequence"/>
</dbReference>
<proteinExistence type="predicted"/>
<dbReference type="EMBL" id="FNBW01000007">
    <property type="protein sequence ID" value="SDF83438.1"/>
    <property type="molecule type" value="Genomic_DNA"/>
</dbReference>
<sequence>MATPNTIRLRGGTQTDERLAAAAITPGDLIELTSDNEFQRQSVASGNSLKMFALENPTLGRTITDDYASGDTVIARQFQPGDRVYANLAASQTIVIGDLLEGNNAGKLQKHVVDSTGIYYHNQIVGFAIEAVTTTGAVGRIKIQIV</sequence>
<protein>
    <submittedName>
        <fullName evidence="1">Uncharacterized protein</fullName>
    </submittedName>
</protein>